<evidence type="ECO:0000256" key="2">
    <source>
        <dbReference type="SAM" id="SignalP"/>
    </source>
</evidence>
<comment type="caution">
    <text evidence="3">The sequence shown here is derived from an EMBL/GenBank/DDBJ whole genome shotgun (WGS) entry which is preliminary data.</text>
</comment>
<organism evidence="3 4">
    <name type="scientific">Arthrobotrys oligospora (strain ATCC 24927 / CBS 115.81 / DSM 1491)</name>
    <name type="common">Nematode-trapping fungus</name>
    <name type="synonym">Didymozoophaga oligospora</name>
    <dbReference type="NCBI Taxonomy" id="756982"/>
    <lineage>
        <taxon>Eukaryota</taxon>
        <taxon>Fungi</taxon>
        <taxon>Dikarya</taxon>
        <taxon>Ascomycota</taxon>
        <taxon>Pezizomycotina</taxon>
        <taxon>Orbiliomycetes</taxon>
        <taxon>Orbiliales</taxon>
        <taxon>Orbiliaceae</taxon>
        <taxon>Orbilia</taxon>
        <taxon>Orbilia oligospora</taxon>
    </lineage>
</organism>
<gene>
    <name evidence="3" type="ORF">AOL_s00006g517</name>
</gene>
<protein>
    <submittedName>
        <fullName evidence="3">Uncharacterized protein</fullName>
    </submittedName>
</protein>
<proteinExistence type="predicted"/>
<feature type="chain" id="PRO_5003426441" evidence="2">
    <location>
        <begin position="31"/>
        <end position="374"/>
    </location>
</feature>
<evidence type="ECO:0000313" key="4">
    <source>
        <dbReference type="Proteomes" id="UP000008784"/>
    </source>
</evidence>
<dbReference type="Proteomes" id="UP000008784">
    <property type="component" value="Unassembled WGS sequence"/>
</dbReference>
<dbReference type="EMBL" id="ADOT01000014">
    <property type="protein sequence ID" value="EGX53139.1"/>
    <property type="molecule type" value="Genomic_DNA"/>
</dbReference>
<reference evidence="3 4" key="1">
    <citation type="journal article" date="2011" name="PLoS Pathog.">
        <title>Genomic and proteomic analyses of the fungus Arthrobotrys oligospora provide insights into nematode-trap formation.</title>
        <authorList>
            <person name="Yang J."/>
            <person name="Wang L."/>
            <person name="Ji X."/>
            <person name="Feng Y."/>
            <person name="Li X."/>
            <person name="Zou C."/>
            <person name="Xu J."/>
            <person name="Ren Y."/>
            <person name="Mi Q."/>
            <person name="Wu J."/>
            <person name="Liu S."/>
            <person name="Liu Y."/>
            <person name="Huang X."/>
            <person name="Wang H."/>
            <person name="Niu X."/>
            <person name="Li J."/>
            <person name="Liang L."/>
            <person name="Luo Y."/>
            <person name="Ji K."/>
            <person name="Zhou W."/>
            <person name="Yu Z."/>
            <person name="Li G."/>
            <person name="Liu Y."/>
            <person name="Li L."/>
            <person name="Qiao M."/>
            <person name="Feng L."/>
            <person name="Zhang K.-Q."/>
        </authorList>
    </citation>
    <scope>NUCLEOTIDE SEQUENCE [LARGE SCALE GENOMIC DNA]</scope>
    <source>
        <strain evidence="4">ATCC 24927 / CBS 115.81 / DSM 1491</strain>
    </source>
</reference>
<dbReference type="InParanoid" id="G1X0W6"/>
<feature type="region of interest" description="Disordered" evidence="1">
    <location>
        <begin position="346"/>
        <end position="374"/>
    </location>
</feature>
<keyword evidence="2" id="KW-0732">Signal</keyword>
<dbReference type="HOGENOM" id="CLU_739599_0_0_1"/>
<keyword evidence="4" id="KW-1185">Reference proteome</keyword>
<feature type="compositionally biased region" description="Polar residues" evidence="1">
    <location>
        <begin position="37"/>
        <end position="53"/>
    </location>
</feature>
<evidence type="ECO:0000256" key="1">
    <source>
        <dbReference type="SAM" id="MobiDB-lite"/>
    </source>
</evidence>
<dbReference type="GeneID" id="22889061"/>
<name>G1X0W6_ARTOA</name>
<accession>G1X0W6</accession>
<dbReference type="RefSeq" id="XP_011118128.1">
    <property type="nucleotide sequence ID" value="XM_011119826.1"/>
</dbReference>
<feature type="region of interest" description="Disordered" evidence="1">
    <location>
        <begin position="37"/>
        <end position="85"/>
    </location>
</feature>
<feature type="signal peptide" evidence="2">
    <location>
        <begin position="1"/>
        <end position="30"/>
    </location>
</feature>
<sequence length="374" mass="40078">MLTSSMLRVREPRYGHFVFLILLFAHGVPATYIPTTVQNSTNSTPEATGTQPKTDVPVATAPPSDLGRAGLGTTTPPDSGALNLTVAIGTPNSLDSHEGLKLSDEGNKKRVRPGEMLQSQFRVVCSAATEVFRMNPDPAAYPRFLETRRGENLPTLASRPNYQQQVASGTRSEAAVRQYIRRVLLGRCLRCNCDQATGQLIANPRPRAPGSRAPPTGCPPGDQMPEICMSWYNCRCQAMVSEFGTRVATAPRPMDGPELIQNLVNPVPMPSAAGRTVPFQHLLDAVNMAIAADTLDELADSQDPPLYGPEDLDYRYGGPSGGKGKGKAWFFGGGYNPYGDGYNPYGNGGAGSGSGIGLKKKSEIEPPLNEIEES</sequence>
<dbReference type="AlphaFoldDB" id="G1X0W6"/>
<feature type="compositionally biased region" description="Gly residues" evidence="1">
    <location>
        <begin position="346"/>
        <end position="356"/>
    </location>
</feature>
<evidence type="ECO:0000313" key="3">
    <source>
        <dbReference type="EMBL" id="EGX53139.1"/>
    </source>
</evidence>
<dbReference type="OrthoDB" id="10408772at2759"/>